<protein>
    <recommendedName>
        <fullName evidence="4">Secreted protein</fullName>
    </recommendedName>
</protein>
<evidence type="ECO:0000313" key="3">
    <source>
        <dbReference type="Proteomes" id="UP000001645"/>
    </source>
</evidence>
<dbReference type="InParanoid" id="A0A803Y6C2"/>
<reference evidence="2" key="1">
    <citation type="journal article" date="2010" name="PLoS Biol.">
        <title>Multi-platform next-generation sequencing of the domestic turkey (Meleagris gallopavo): genome assembly and analysis.</title>
        <authorList>
            <person name="Dalloul R.A."/>
            <person name="Long J.A."/>
            <person name="Zimin A.V."/>
            <person name="Aslam L."/>
            <person name="Beal K."/>
            <person name="Blomberg L.A."/>
            <person name="Bouffard P."/>
            <person name="Burt D.W."/>
            <person name="Crasta O."/>
            <person name="Crooijmans R.P."/>
            <person name="Cooper K."/>
            <person name="Coulombe R.A."/>
            <person name="De S."/>
            <person name="Delany M.E."/>
            <person name="Dodgson J.B."/>
            <person name="Dong J.J."/>
            <person name="Evans C."/>
            <person name="Frederickson K.M."/>
            <person name="Flicek P."/>
            <person name="Florea L."/>
            <person name="Folkerts O."/>
            <person name="Groenen M.A."/>
            <person name="Harkins T.T."/>
            <person name="Herrero J."/>
            <person name="Hoffmann S."/>
            <person name="Megens H.J."/>
            <person name="Jiang A."/>
            <person name="de Jong P."/>
            <person name="Kaiser P."/>
            <person name="Kim H."/>
            <person name="Kim K.W."/>
            <person name="Kim S."/>
            <person name="Langenberger D."/>
            <person name="Lee M.K."/>
            <person name="Lee T."/>
            <person name="Mane S."/>
            <person name="Marcais G."/>
            <person name="Marz M."/>
            <person name="McElroy A.P."/>
            <person name="Modise T."/>
            <person name="Nefedov M."/>
            <person name="Notredame C."/>
            <person name="Paton I.R."/>
            <person name="Payne W.S."/>
            <person name="Pertea G."/>
            <person name="Prickett D."/>
            <person name="Puiu D."/>
            <person name="Qioa D."/>
            <person name="Raineri E."/>
            <person name="Ruffier M."/>
            <person name="Salzberg S.L."/>
            <person name="Schatz M.C."/>
            <person name="Scheuring C."/>
            <person name="Schmidt C.J."/>
            <person name="Schroeder S."/>
            <person name="Searle S.M."/>
            <person name="Smith E.J."/>
            <person name="Smith J."/>
            <person name="Sonstegard T.S."/>
            <person name="Stadler P.F."/>
            <person name="Tafer H."/>
            <person name="Tu Z.J."/>
            <person name="Van Tassell C.P."/>
            <person name="Vilella A.J."/>
            <person name="Williams K.P."/>
            <person name="Yorke J.A."/>
            <person name="Zhang L."/>
            <person name="Zhang H.B."/>
            <person name="Zhang X."/>
            <person name="Zhang Y."/>
            <person name="Reed K.M."/>
        </authorList>
    </citation>
    <scope>NUCLEOTIDE SEQUENCE [LARGE SCALE GENOMIC DNA]</scope>
</reference>
<feature type="chain" id="PRO_5046764450" description="Secreted protein" evidence="1">
    <location>
        <begin position="19"/>
        <end position="92"/>
    </location>
</feature>
<name>A0A803Y6C2_MELGA</name>
<keyword evidence="1" id="KW-0732">Signal</keyword>
<evidence type="ECO:0008006" key="4">
    <source>
        <dbReference type="Google" id="ProtNLM"/>
    </source>
</evidence>
<organism evidence="2 3">
    <name type="scientific">Meleagris gallopavo</name>
    <name type="common">Wild turkey</name>
    <dbReference type="NCBI Taxonomy" id="9103"/>
    <lineage>
        <taxon>Eukaryota</taxon>
        <taxon>Metazoa</taxon>
        <taxon>Chordata</taxon>
        <taxon>Craniata</taxon>
        <taxon>Vertebrata</taxon>
        <taxon>Euteleostomi</taxon>
        <taxon>Archelosauria</taxon>
        <taxon>Archosauria</taxon>
        <taxon>Dinosauria</taxon>
        <taxon>Saurischia</taxon>
        <taxon>Theropoda</taxon>
        <taxon>Coelurosauria</taxon>
        <taxon>Aves</taxon>
        <taxon>Neognathae</taxon>
        <taxon>Galloanserae</taxon>
        <taxon>Galliformes</taxon>
        <taxon>Phasianidae</taxon>
        <taxon>Meleagridinae</taxon>
        <taxon>Meleagris</taxon>
    </lineage>
</organism>
<proteinExistence type="predicted"/>
<accession>A0A803Y6C2</accession>
<keyword evidence="3" id="KW-1185">Reference proteome</keyword>
<evidence type="ECO:0000313" key="2">
    <source>
        <dbReference type="Ensembl" id="ENSMGAP00000027319.1"/>
    </source>
</evidence>
<sequence length="92" mass="10206">MAMGPWVASPSALRVALAGVWQVVRGRRLRHFPRVLALWLPPSYQAARPPYCLHGCHFVPVSSTPMGGHLVPMAAIFSHWPPFCHTLSSPWP</sequence>
<reference evidence="2" key="3">
    <citation type="submission" date="2025-09" db="UniProtKB">
        <authorList>
            <consortium name="Ensembl"/>
        </authorList>
    </citation>
    <scope>IDENTIFICATION</scope>
</reference>
<dbReference type="Proteomes" id="UP000001645">
    <property type="component" value="Unplaced"/>
</dbReference>
<reference evidence="2" key="2">
    <citation type="submission" date="2025-08" db="UniProtKB">
        <authorList>
            <consortium name="Ensembl"/>
        </authorList>
    </citation>
    <scope>IDENTIFICATION</scope>
</reference>
<dbReference type="AlphaFoldDB" id="A0A803Y6C2"/>
<evidence type="ECO:0000256" key="1">
    <source>
        <dbReference type="SAM" id="SignalP"/>
    </source>
</evidence>
<feature type="signal peptide" evidence="1">
    <location>
        <begin position="1"/>
        <end position="18"/>
    </location>
</feature>
<dbReference type="Ensembl" id="ENSMGAT00000028993.1">
    <property type="protein sequence ID" value="ENSMGAP00000027319.1"/>
    <property type="gene ID" value="ENSMGAG00000022875.1"/>
</dbReference>